<evidence type="ECO:0000313" key="2">
    <source>
        <dbReference type="EMBL" id="OEH75519.1"/>
    </source>
</evidence>
<accession>A0A1D3CWE1</accession>
<evidence type="ECO:0000313" key="3">
    <source>
        <dbReference type="Proteomes" id="UP000095192"/>
    </source>
</evidence>
<feature type="compositionally biased region" description="Acidic residues" evidence="1">
    <location>
        <begin position="221"/>
        <end position="231"/>
    </location>
</feature>
<dbReference type="Proteomes" id="UP000095192">
    <property type="component" value="Unassembled WGS sequence"/>
</dbReference>
<keyword evidence="3" id="KW-1185">Reference proteome</keyword>
<dbReference type="EMBL" id="JROU02001707">
    <property type="protein sequence ID" value="OEH75519.1"/>
    <property type="molecule type" value="Genomic_DNA"/>
</dbReference>
<feature type="region of interest" description="Disordered" evidence="1">
    <location>
        <begin position="1"/>
        <end position="205"/>
    </location>
</feature>
<feature type="region of interest" description="Disordered" evidence="1">
    <location>
        <begin position="221"/>
        <end position="241"/>
    </location>
</feature>
<name>A0A1D3CWE1_9EIME</name>
<dbReference type="AlphaFoldDB" id="A0A1D3CWE1"/>
<sequence length="406" mass="42216">MEPSAHHQEPPGAPGGATTDNGSAHLAAGGVSVVAGVATTAEAEEVHGEPSAETEEASATDAPTEQSKQSNLSRPAEEIPPSFSSQEAAVAVASPNVTTGVAAEGTGPETAAEEESLPAVSDETGDTTTALSDEVTTRGGVAPTAPLEGDKTADVDATAAEEDLFGPGDGSSHEGSLASDADLFGDLQPSPAASIAAESDSELAPDTAGPVVAFAAPLTEEEAEGFGEEESASQPSENLPPQQLRLRSSWYTSNCRLVEFSDGSYCLFVDDKGFECNTKDDVSYIFESTGSRGPLCSVMASEKRLQVLMPTGLGASSFFSKCKSAGRSDPKSRTALTATELVEAAETAEQQSFLARQEAARSRRALTEAQRGLTRGFLEAEESDNEDEQGASLEKIKERFKRKRFL</sequence>
<dbReference type="VEuPathDB" id="ToxoDB:cyc_01004"/>
<reference evidence="2 3" key="1">
    <citation type="journal article" date="2016" name="BMC Genomics">
        <title>Comparative genomics reveals Cyclospora cayetanensis possesses coccidia-like metabolism and invasion components but unique surface antigens.</title>
        <authorList>
            <person name="Liu S."/>
            <person name="Wang L."/>
            <person name="Zheng H."/>
            <person name="Xu Z."/>
            <person name="Roellig D.M."/>
            <person name="Li N."/>
            <person name="Frace M.A."/>
            <person name="Tang K."/>
            <person name="Arrowood M.J."/>
            <person name="Moss D.M."/>
            <person name="Zhang L."/>
            <person name="Feng Y."/>
            <person name="Xiao L."/>
        </authorList>
    </citation>
    <scope>NUCLEOTIDE SEQUENCE [LARGE SCALE GENOMIC DNA]</scope>
    <source>
        <strain evidence="2 3">CHN_HEN01</strain>
    </source>
</reference>
<comment type="caution">
    <text evidence="2">The sequence shown here is derived from an EMBL/GenBank/DDBJ whole genome shotgun (WGS) entry which is preliminary data.</text>
</comment>
<evidence type="ECO:0000256" key="1">
    <source>
        <dbReference type="SAM" id="MobiDB-lite"/>
    </source>
</evidence>
<dbReference type="InParanoid" id="A0A1D3CWE1"/>
<feature type="compositionally biased region" description="Low complexity" evidence="1">
    <location>
        <begin position="22"/>
        <end position="41"/>
    </location>
</feature>
<gene>
    <name evidence="2" type="ORF">cyc_01004</name>
</gene>
<organism evidence="2 3">
    <name type="scientific">Cyclospora cayetanensis</name>
    <dbReference type="NCBI Taxonomy" id="88456"/>
    <lineage>
        <taxon>Eukaryota</taxon>
        <taxon>Sar</taxon>
        <taxon>Alveolata</taxon>
        <taxon>Apicomplexa</taxon>
        <taxon>Conoidasida</taxon>
        <taxon>Coccidia</taxon>
        <taxon>Eucoccidiorida</taxon>
        <taxon>Eimeriorina</taxon>
        <taxon>Eimeriidae</taxon>
        <taxon>Cyclospora</taxon>
    </lineage>
</organism>
<protein>
    <submittedName>
        <fullName evidence="2">PAF1 RNA polymerase II complex component leo1</fullName>
    </submittedName>
</protein>
<proteinExistence type="predicted"/>
<feature type="compositionally biased region" description="Low complexity" evidence="1">
    <location>
        <begin position="97"/>
        <end position="110"/>
    </location>
</feature>